<dbReference type="HOGENOM" id="CLU_144805_3_1_7"/>
<accession>W4LLY7</accession>
<dbReference type="InterPro" id="IPR010985">
    <property type="entry name" value="Ribbon_hlx_hlx"/>
</dbReference>
<dbReference type="Proteomes" id="UP000019141">
    <property type="component" value="Unassembled WGS sequence"/>
</dbReference>
<name>W4LLY7_ENTF1</name>
<evidence type="ECO:0000313" key="3">
    <source>
        <dbReference type="EMBL" id="ETW98725.1"/>
    </source>
</evidence>
<dbReference type="EMBL" id="AZHW01000527">
    <property type="protein sequence ID" value="ETW98725.1"/>
    <property type="molecule type" value="Genomic_DNA"/>
</dbReference>
<dbReference type="InterPro" id="IPR022789">
    <property type="entry name" value="ParD"/>
</dbReference>
<dbReference type="InterPro" id="IPR038296">
    <property type="entry name" value="ParD_sf"/>
</dbReference>
<evidence type="ECO:0000256" key="1">
    <source>
        <dbReference type="ARBA" id="ARBA00008580"/>
    </source>
</evidence>
<dbReference type="Gene3D" id="6.10.10.120">
    <property type="entry name" value="Antitoxin ParD1-like"/>
    <property type="match status" value="1"/>
</dbReference>
<comment type="similarity">
    <text evidence="1">Belongs to the ParD antitoxin family.</text>
</comment>
<dbReference type="AlphaFoldDB" id="W4LLY7"/>
<keyword evidence="2" id="KW-1277">Toxin-antitoxin system</keyword>
<organism evidence="3 4">
    <name type="scientific">Entotheonella factor</name>
    <dbReference type="NCBI Taxonomy" id="1429438"/>
    <lineage>
        <taxon>Bacteria</taxon>
        <taxon>Pseudomonadati</taxon>
        <taxon>Nitrospinota/Tectimicrobiota group</taxon>
        <taxon>Candidatus Tectimicrobiota</taxon>
        <taxon>Candidatus Entotheonellia</taxon>
        <taxon>Candidatus Entotheonellales</taxon>
        <taxon>Candidatus Entotheonellaceae</taxon>
        <taxon>Candidatus Entotheonella</taxon>
    </lineage>
</organism>
<gene>
    <name evidence="3" type="ORF">ETSY1_17580</name>
</gene>
<dbReference type="NCBIfam" id="TIGR02606">
    <property type="entry name" value="antidote_CC2985"/>
    <property type="match status" value="1"/>
</dbReference>
<dbReference type="PANTHER" id="PTHR36582">
    <property type="entry name" value="ANTITOXIN PARD"/>
    <property type="match status" value="1"/>
</dbReference>
<dbReference type="PATRIC" id="fig|1429438.4.peg.3443"/>
<dbReference type="PANTHER" id="PTHR36582:SF2">
    <property type="entry name" value="ANTITOXIN PARD"/>
    <property type="match status" value="1"/>
</dbReference>
<sequence>MATVRKTITFTEQQDQWIKAKIAAGQFTNDSEYIRDLVRRDQERNADIEMLRAALIEGEQSGVSSRTPDDIRKAVQERMRKDGQL</sequence>
<evidence type="ECO:0000256" key="2">
    <source>
        <dbReference type="ARBA" id="ARBA00022649"/>
    </source>
</evidence>
<dbReference type="GO" id="GO:0006355">
    <property type="term" value="P:regulation of DNA-templated transcription"/>
    <property type="evidence" value="ECO:0007669"/>
    <property type="project" value="InterPro"/>
</dbReference>
<dbReference type="Pfam" id="PF03693">
    <property type="entry name" value="ParD_antitoxin"/>
    <property type="match status" value="1"/>
</dbReference>
<evidence type="ECO:0000313" key="4">
    <source>
        <dbReference type="Proteomes" id="UP000019141"/>
    </source>
</evidence>
<comment type="caution">
    <text evidence="3">The sequence shown here is derived from an EMBL/GenBank/DDBJ whole genome shotgun (WGS) entry which is preliminary data.</text>
</comment>
<keyword evidence="4" id="KW-1185">Reference proteome</keyword>
<reference evidence="3 4" key="1">
    <citation type="journal article" date="2014" name="Nature">
        <title>An environmental bacterial taxon with a large and distinct metabolic repertoire.</title>
        <authorList>
            <person name="Wilson M.C."/>
            <person name="Mori T."/>
            <person name="Ruckert C."/>
            <person name="Uria A.R."/>
            <person name="Helf M.J."/>
            <person name="Takada K."/>
            <person name="Gernert C."/>
            <person name="Steffens U.A."/>
            <person name="Heycke N."/>
            <person name="Schmitt S."/>
            <person name="Rinke C."/>
            <person name="Helfrich E.J."/>
            <person name="Brachmann A.O."/>
            <person name="Gurgui C."/>
            <person name="Wakimoto T."/>
            <person name="Kracht M."/>
            <person name="Crusemann M."/>
            <person name="Hentschel U."/>
            <person name="Abe I."/>
            <person name="Matsunaga S."/>
            <person name="Kalinowski J."/>
            <person name="Takeyama H."/>
            <person name="Piel J."/>
        </authorList>
    </citation>
    <scope>NUCLEOTIDE SEQUENCE [LARGE SCALE GENOMIC DNA]</scope>
    <source>
        <strain evidence="4">TSY1</strain>
    </source>
</reference>
<protein>
    <submittedName>
        <fullName evidence="3">Addiction module antitoxin</fullName>
    </submittedName>
</protein>
<dbReference type="SUPFAM" id="SSF47598">
    <property type="entry name" value="Ribbon-helix-helix"/>
    <property type="match status" value="1"/>
</dbReference>
<proteinExistence type="inferred from homology"/>